<feature type="signal peptide" evidence="2">
    <location>
        <begin position="1"/>
        <end position="15"/>
    </location>
</feature>
<feature type="compositionally biased region" description="Polar residues" evidence="1">
    <location>
        <begin position="127"/>
        <end position="140"/>
    </location>
</feature>
<protein>
    <submittedName>
        <fullName evidence="3">Uncharacterized protein</fullName>
    </submittedName>
</protein>
<evidence type="ECO:0000256" key="2">
    <source>
        <dbReference type="SAM" id="SignalP"/>
    </source>
</evidence>
<name>A0AAI9U670_9PEZI</name>
<proteinExistence type="predicted"/>
<gene>
    <name evidence="3" type="ORF">CCUS01_10942</name>
</gene>
<feature type="chain" id="PRO_5042554975" evidence="2">
    <location>
        <begin position="16"/>
        <end position="162"/>
    </location>
</feature>
<evidence type="ECO:0000313" key="4">
    <source>
        <dbReference type="Proteomes" id="UP001239213"/>
    </source>
</evidence>
<accession>A0AAI9U670</accession>
<evidence type="ECO:0000313" key="3">
    <source>
        <dbReference type="EMBL" id="KAK1452465.1"/>
    </source>
</evidence>
<comment type="caution">
    <text evidence="3">The sequence shown here is derived from an EMBL/GenBank/DDBJ whole genome shotgun (WGS) entry which is preliminary data.</text>
</comment>
<evidence type="ECO:0000256" key="1">
    <source>
        <dbReference type="SAM" id="MobiDB-lite"/>
    </source>
</evidence>
<dbReference type="Proteomes" id="UP001239213">
    <property type="component" value="Unassembled WGS sequence"/>
</dbReference>
<organism evidence="3 4">
    <name type="scientific">Colletotrichum cuscutae</name>
    <dbReference type="NCBI Taxonomy" id="1209917"/>
    <lineage>
        <taxon>Eukaryota</taxon>
        <taxon>Fungi</taxon>
        <taxon>Dikarya</taxon>
        <taxon>Ascomycota</taxon>
        <taxon>Pezizomycotina</taxon>
        <taxon>Sordariomycetes</taxon>
        <taxon>Hypocreomycetidae</taxon>
        <taxon>Glomerellales</taxon>
        <taxon>Glomerellaceae</taxon>
        <taxon>Colletotrichum</taxon>
        <taxon>Colletotrichum acutatum species complex</taxon>
    </lineage>
</organism>
<feature type="region of interest" description="Disordered" evidence="1">
    <location>
        <begin position="110"/>
        <end position="148"/>
    </location>
</feature>
<keyword evidence="4" id="KW-1185">Reference proteome</keyword>
<keyword evidence="2" id="KW-0732">Signal</keyword>
<reference evidence="3" key="1">
    <citation type="submission" date="2016-11" db="EMBL/GenBank/DDBJ databases">
        <title>The genome sequence of Colletotrichum cuscutae.</title>
        <authorList>
            <person name="Baroncelli R."/>
        </authorList>
    </citation>
    <scope>NUCLEOTIDE SEQUENCE</scope>
    <source>
        <strain evidence="3">IMI 304802</strain>
    </source>
</reference>
<sequence>MDTLLICSLLYLCSATIVPARLLYSTSLPISFSSLHPISLARVTTCHLPRTNTHLCFVPFRRYLFLLRDDKRVAQRQEKVNYGATRIEIKARDRSVDPWKLTCLSCSATKKDPQTGAKTSPGKKQHPSNGLTPQPPQFANLTPSPHPSTLTTWPSLLCAIQF</sequence>
<dbReference type="EMBL" id="MPDP01000297">
    <property type="protein sequence ID" value="KAK1452465.1"/>
    <property type="molecule type" value="Genomic_DNA"/>
</dbReference>
<dbReference type="AlphaFoldDB" id="A0AAI9U670"/>